<dbReference type="EMBL" id="HE573027">
    <property type="protein sequence ID" value="CCC54247.1"/>
    <property type="molecule type" value="Genomic_DNA"/>
</dbReference>
<sequence>MTKLTENNTFWLCFVSVRCVLPHPNTFVFFFFFPPLIFSFCCGSLSVVCLFRCGDPLVCLKTPAGSLRDFPTRGIPFDLFCPLTLCRCHVQLSKAIFWLVPLLLIFKFP</sequence>
<name>G0U9G1_TRYVY</name>
<keyword evidence="1" id="KW-0472">Membrane</keyword>
<evidence type="ECO:0000313" key="2">
    <source>
        <dbReference type="EMBL" id="CCC54247.1"/>
    </source>
</evidence>
<dbReference type="VEuPathDB" id="TriTrypDB:TvY486_1117310"/>
<organism evidence="2">
    <name type="scientific">Trypanosoma vivax (strain Y486)</name>
    <dbReference type="NCBI Taxonomy" id="1055687"/>
    <lineage>
        <taxon>Eukaryota</taxon>
        <taxon>Discoba</taxon>
        <taxon>Euglenozoa</taxon>
        <taxon>Kinetoplastea</taxon>
        <taxon>Metakinetoplastina</taxon>
        <taxon>Trypanosomatida</taxon>
        <taxon>Trypanosomatidae</taxon>
        <taxon>Trypanosoma</taxon>
        <taxon>Duttonella</taxon>
    </lineage>
</organism>
<evidence type="ECO:0000256" key="1">
    <source>
        <dbReference type="SAM" id="Phobius"/>
    </source>
</evidence>
<keyword evidence="1" id="KW-1133">Transmembrane helix</keyword>
<protein>
    <submittedName>
        <fullName evidence="2">Uncharacterized protein</fullName>
    </submittedName>
</protein>
<accession>G0U9G1</accession>
<proteinExistence type="predicted"/>
<gene>
    <name evidence="2" type="ORF">TVY486_1117310</name>
</gene>
<keyword evidence="1" id="KW-0812">Transmembrane</keyword>
<dbReference type="AlphaFoldDB" id="G0U9G1"/>
<reference evidence="2" key="1">
    <citation type="journal article" date="2012" name="Proc. Natl. Acad. Sci. U.S.A.">
        <title>Antigenic diversity is generated by distinct evolutionary mechanisms in African trypanosome species.</title>
        <authorList>
            <person name="Jackson A.P."/>
            <person name="Berry A."/>
            <person name="Aslett M."/>
            <person name="Allison H.C."/>
            <person name="Burton P."/>
            <person name="Vavrova-Anderson J."/>
            <person name="Brown R."/>
            <person name="Browne H."/>
            <person name="Corton N."/>
            <person name="Hauser H."/>
            <person name="Gamble J."/>
            <person name="Gilderthorp R."/>
            <person name="Marcello L."/>
            <person name="McQuillan J."/>
            <person name="Otto T.D."/>
            <person name="Quail M.A."/>
            <person name="Sanders M.J."/>
            <person name="van Tonder A."/>
            <person name="Ginger M.L."/>
            <person name="Field M.C."/>
            <person name="Barry J.D."/>
            <person name="Hertz-Fowler C."/>
            <person name="Berriman M."/>
        </authorList>
    </citation>
    <scope>NUCLEOTIDE SEQUENCE</scope>
    <source>
        <strain evidence="2">Y486</strain>
    </source>
</reference>
<feature type="transmembrane region" description="Helical" evidence="1">
    <location>
        <begin position="27"/>
        <end position="51"/>
    </location>
</feature>